<dbReference type="EMBL" id="CASHSV030000311">
    <property type="protein sequence ID" value="CAJ2660399.1"/>
    <property type="molecule type" value="Genomic_DNA"/>
</dbReference>
<evidence type="ECO:0000313" key="1">
    <source>
        <dbReference type="EMBL" id="CAJ2660399.1"/>
    </source>
</evidence>
<protein>
    <submittedName>
        <fullName evidence="1">Uncharacterized protein</fullName>
    </submittedName>
</protein>
<proteinExistence type="predicted"/>
<keyword evidence="2" id="KW-1185">Reference proteome</keyword>
<comment type="caution">
    <text evidence="1">The sequence shown here is derived from an EMBL/GenBank/DDBJ whole genome shotgun (WGS) entry which is preliminary data.</text>
</comment>
<gene>
    <name evidence="1" type="ORF">MILVUS5_LOCUS26358</name>
</gene>
<accession>A0ACB0KVU9</accession>
<reference evidence="1" key="1">
    <citation type="submission" date="2023-10" db="EMBL/GenBank/DDBJ databases">
        <authorList>
            <person name="Rodriguez Cubillos JULIANA M."/>
            <person name="De Vega J."/>
        </authorList>
    </citation>
    <scope>NUCLEOTIDE SEQUENCE</scope>
</reference>
<sequence>MLLLLPNPSSVPTPNKFSQQQLTLHSKLQTQSNIQTQHNSKLKMQSLTSFLAYLIFLTSISHFAHSNTVPSYPTPTQSQICKLDLSNELFGGVNDACGNNLDRSRCCPVLAAWLFAAHARRALEISPSPSENSGGDLPMMPDDSQKCVNSLQDSLRDRNIIIPTPNASCDAVLCFCGIRLHQISSLNCPTAFNVSVSPTARNVSGSHKATPTAAVRDLEKNCRNSSYAGCSKCLAALQKLKVHKKEGESDRERKMYNRDCQLMALTWLLRKNKTAYIPTVSAVLRAIMYSAHPHDIKCSPDQENMPLAVDSIKFVHKSSSHAPSSPFIKLFWAVIIIVSQIILVSL</sequence>
<name>A0ACB0KVU9_TRIPR</name>
<dbReference type="Proteomes" id="UP001177021">
    <property type="component" value="Unassembled WGS sequence"/>
</dbReference>
<organism evidence="1 2">
    <name type="scientific">Trifolium pratense</name>
    <name type="common">Red clover</name>
    <dbReference type="NCBI Taxonomy" id="57577"/>
    <lineage>
        <taxon>Eukaryota</taxon>
        <taxon>Viridiplantae</taxon>
        <taxon>Streptophyta</taxon>
        <taxon>Embryophyta</taxon>
        <taxon>Tracheophyta</taxon>
        <taxon>Spermatophyta</taxon>
        <taxon>Magnoliopsida</taxon>
        <taxon>eudicotyledons</taxon>
        <taxon>Gunneridae</taxon>
        <taxon>Pentapetalae</taxon>
        <taxon>rosids</taxon>
        <taxon>fabids</taxon>
        <taxon>Fabales</taxon>
        <taxon>Fabaceae</taxon>
        <taxon>Papilionoideae</taxon>
        <taxon>50 kb inversion clade</taxon>
        <taxon>NPAAA clade</taxon>
        <taxon>Hologalegina</taxon>
        <taxon>IRL clade</taxon>
        <taxon>Trifolieae</taxon>
        <taxon>Trifolium</taxon>
    </lineage>
</organism>
<evidence type="ECO:0000313" key="2">
    <source>
        <dbReference type="Proteomes" id="UP001177021"/>
    </source>
</evidence>